<dbReference type="Gene3D" id="2.40.50.770">
    <property type="entry name" value="RecQ-mediated genome instability protein Rmi1, C-terminal domain"/>
    <property type="match status" value="1"/>
</dbReference>
<proteinExistence type="predicted"/>
<feature type="domain" description="RecQ mediated genome instability protein 1 OB-fold" evidence="1">
    <location>
        <begin position="49"/>
        <end position="192"/>
    </location>
</feature>
<dbReference type="AlphaFoldDB" id="A0A642UJS5"/>
<evidence type="ECO:0000313" key="2">
    <source>
        <dbReference type="EMBL" id="KAA8900356.1"/>
    </source>
</evidence>
<name>A0A642UJS5_DIURU</name>
<evidence type="ECO:0000259" key="1">
    <source>
        <dbReference type="Pfam" id="PF08585"/>
    </source>
</evidence>
<dbReference type="VEuPathDB" id="FungiDB:DIURU_003779"/>
<dbReference type="InterPro" id="IPR013894">
    <property type="entry name" value="RMI1_OB"/>
</dbReference>
<accession>A0A642UJS5</accession>
<sequence>MMTSSYYVLLKAVMRVFSDIERSFIVFYQFSLSLANAYACMSYDPQAYATKAEAQLASDVEFHVMFIEDISTSSLTQLYQWRQINQPNHAPVDRLGAAASRPIVDHVNVTEDEQPEIPTRRQWKLTLQDRQGHACFAYDRYQSIDWLKIRAGASGPSSMVPIPLGSRIVVKATTLIEFGVLQLEKTKCTYLGPDKDMGPVADRYISVLEHRLGMSSS</sequence>
<dbReference type="OMA" id="CFAYEYN"/>
<dbReference type="OrthoDB" id="341511at2759"/>
<dbReference type="InterPro" id="IPR042470">
    <property type="entry name" value="RMI1_N_C_sf"/>
</dbReference>
<keyword evidence="3" id="KW-1185">Reference proteome</keyword>
<evidence type="ECO:0000313" key="3">
    <source>
        <dbReference type="Proteomes" id="UP000449547"/>
    </source>
</evidence>
<gene>
    <name evidence="2" type="ORF">DIURU_003779</name>
</gene>
<dbReference type="Proteomes" id="UP000449547">
    <property type="component" value="Unassembled WGS sequence"/>
</dbReference>
<organism evidence="2 3">
    <name type="scientific">Diutina rugosa</name>
    <name type="common">Yeast</name>
    <name type="synonym">Candida rugosa</name>
    <dbReference type="NCBI Taxonomy" id="5481"/>
    <lineage>
        <taxon>Eukaryota</taxon>
        <taxon>Fungi</taxon>
        <taxon>Dikarya</taxon>
        <taxon>Ascomycota</taxon>
        <taxon>Saccharomycotina</taxon>
        <taxon>Pichiomycetes</taxon>
        <taxon>Debaryomycetaceae</taxon>
        <taxon>Diutina</taxon>
    </lineage>
</organism>
<dbReference type="EMBL" id="SWFT01000112">
    <property type="protein sequence ID" value="KAA8900356.1"/>
    <property type="molecule type" value="Genomic_DNA"/>
</dbReference>
<dbReference type="RefSeq" id="XP_034011356.1">
    <property type="nucleotide sequence ID" value="XM_034156578.1"/>
</dbReference>
<protein>
    <recommendedName>
        <fullName evidence="1">RecQ mediated genome instability protein 1 OB-fold domain-containing protein</fullName>
    </recommendedName>
</protein>
<dbReference type="GeneID" id="54782430"/>
<reference evidence="2 3" key="1">
    <citation type="submission" date="2019-07" db="EMBL/GenBank/DDBJ databases">
        <title>Genome assembly of two rare yeast pathogens: Diutina rugosa and Trichomonascus ciferrii.</title>
        <authorList>
            <person name="Mixao V."/>
            <person name="Saus E."/>
            <person name="Hansen A."/>
            <person name="Lass-Flor C."/>
            <person name="Gabaldon T."/>
        </authorList>
    </citation>
    <scope>NUCLEOTIDE SEQUENCE [LARGE SCALE GENOMIC DNA]</scope>
    <source>
        <strain evidence="2 3">CBS 613</strain>
    </source>
</reference>
<dbReference type="Pfam" id="PF08585">
    <property type="entry name" value="RMI1_N_C"/>
    <property type="match status" value="1"/>
</dbReference>
<comment type="caution">
    <text evidence="2">The sequence shown here is derived from an EMBL/GenBank/DDBJ whole genome shotgun (WGS) entry which is preliminary data.</text>
</comment>